<evidence type="ECO:0000256" key="1">
    <source>
        <dbReference type="SAM" id="MobiDB-lite"/>
    </source>
</evidence>
<keyword evidence="3" id="KW-1185">Reference proteome</keyword>
<evidence type="ECO:0000313" key="3">
    <source>
        <dbReference type="Proteomes" id="UP000094444"/>
    </source>
</evidence>
<feature type="region of interest" description="Disordered" evidence="1">
    <location>
        <begin position="1"/>
        <end position="24"/>
    </location>
</feature>
<comment type="caution">
    <text evidence="2">The sequence shown here is derived from an EMBL/GenBank/DDBJ whole genome shotgun (WGS) entry which is preliminary data.</text>
</comment>
<dbReference type="InParanoid" id="A0A2P5HPT4"/>
<sequence>MSTQNTSSPSIQQEEEQPSPNMAITPTTFTRMLDLPTEIQIQMWAAAFRAPRQPRLAALRIYDAPSTSLSHQVLNLNNLQASLGWAPSNHAYLAETDHVASLLAVSHRSQTIIRPLARQLHTPWLERLGLAPYHLDPTRDIVFFGYDGDILDSSRFMIAAGLVLGNELQNIMVPAAAFWRLVRAELMRGLVDPVLVALTALRNVDPVWHEVFRPGPTNPLRWPGLPRDMFFLLGPLPRCSRHGSRECLHFEHLQISSLAELHAPFNPHASASFQFYNDLAFIEDIKKFWANVRNLSNFTGPIPNIFFVRLSPGADELTG</sequence>
<protein>
    <submittedName>
        <fullName evidence="2">Uncharacterized protein</fullName>
    </submittedName>
</protein>
<dbReference type="EMBL" id="MAVT02001047">
    <property type="protein sequence ID" value="POS72248.1"/>
    <property type="molecule type" value="Genomic_DNA"/>
</dbReference>
<dbReference type="Proteomes" id="UP000094444">
    <property type="component" value="Unassembled WGS sequence"/>
</dbReference>
<name>A0A2P5HPT4_DIAHE</name>
<gene>
    <name evidence="2" type="ORF">DHEL01_v209349</name>
</gene>
<evidence type="ECO:0000313" key="2">
    <source>
        <dbReference type="EMBL" id="POS72248.1"/>
    </source>
</evidence>
<proteinExistence type="predicted"/>
<organism evidence="2 3">
    <name type="scientific">Diaporthe helianthi</name>
    <dbReference type="NCBI Taxonomy" id="158607"/>
    <lineage>
        <taxon>Eukaryota</taxon>
        <taxon>Fungi</taxon>
        <taxon>Dikarya</taxon>
        <taxon>Ascomycota</taxon>
        <taxon>Pezizomycotina</taxon>
        <taxon>Sordariomycetes</taxon>
        <taxon>Sordariomycetidae</taxon>
        <taxon>Diaporthales</taxon>
        <taxon>Diaporthaceae</taxon>
        <taxon>Diaporthe</taxon>
    </lineage>
</organism>
<reference evidence="2" key="1">
    <citation type="submission" date="2017-09" db="EMBL/GenBank/DDBJ databases">
        <title>Polyketide synthases of a Diaporthe helianthi virulent isolate.</title>
        <authorList>
            <person name="Baroncelli R."/>
        </authorList>
    </citation>
    <scope>NUCLEOTIDE SEQUENCE [LARGE SCALE GENOMIC DNA]</scope>
    <source>
        <strain evidence="2">7/96</strain>
    </source>
</reference>
<dbReference type="AlphaFoldDB" id="A0A2P5HPT4"/>
<dbReference type="OrthoDB" id="3513892at2759"/>
<accession>A0A2P5HPT4</accession>